<dbReference type="SMART" id="SM00331">
    <property type="entry name" value="PP2C_SIG"/>
    <property type="match status" value="1"/>
</dbReference>
<dbReference type="InterPro" id="IPR001932">
    <property type="entry name" value="PPM-type_phosphatase-like_dom"/>
</dbReference>
<proteinExistence type="predicted"/>
<dbReference type="SUPFAM" id="SSF81606">
    <property type="entry name" value="PP2C-like"/>
    <property type="match status" value="1"/>
</dbReference>
<dbReference type="SMART" id="SM00332">
    <property type="entry name" value="PP2Cc"/>
    <property type="match status" value="1"/>
</dbReference>
<protein>
    <submittedName>
        <fullName evidence="2">Protein phosphatase 2C domain-containing protein</fullName>
    </submittedName>
</protein>
<feature type="domain" description="PPM-type phosphatase" evidence="1">
    <location>
        <begin position="3"/>
        <end position="237"/>
    </location>
</feature>
<dbReference type="Gene3D" id="3.60.40.10">
    <property type="entry name" value="PPM-type phosphatase domain"/>
    <property type="match status" value="1"/>
</dbReference>
<dbReference type="PANTHER" id="PTHR47992">
    <property type="entry name" value="PROTEIN PHOSPHATASE"/>
    <property type="match status" value="1"/>
</dbReference>
<evidence type="ECO:0000313" key="3">
    <source>
        <dbReference type="Proteomes" id="UP001447008"/>
    </source>
</evidence>
<reference evidence="2 3" key="1">
    <citation type="submission" date="2024-03" db="EMBL/GenBank/DDBJ databases">
        <title>Pseudoalteromonas qingdaonensis sp. nov., isolated from the intestines of marine benthic organisms.</title>
        <authorList>
            <person name="Lin X."/>
            <person name="Fang S."/>
            <person name="Hu X."/>
        </authorList>
    </citation>
    <scope>NUCLEOTIDE SEQUENCE [LARGE SCALE GENOMIC DNA]</scope>
    <source>
        <strain evidence="2 3">YIC-827</strain>
    </source>
</reference>
<comment type="caution">
    <text evidence="2">The sequence shown here is derived from an EMBL/GenBank/DDBJ whole genome shotgun (WGS) entry which is preliminary data.</text>
</comment>
<dbReference type="InterPro" id="IPR015655">
    <property type="entry name" value="PP2C"/>
</dbReference>
<dbReference type="Proteomes" id="UP001447008">
    <property type="component" value="Unassembled WGS sequence"/>
</dbReference>
<evidence type="ECO:0000259" key="1">
    <source>
        <dbReference type="PROSITE" id="PS51746"/>
    </source>
</evidence>
<keyword evidence="3" id="KW-1185">Reference proteome</keyword>
<name>A0ABU9MXD3_9GAMM</name>
<dbReference type="InterPro" id="IPR036457">
    <property type="entry name" value="PPM-type-like_dom_sf"/>
</dbReference>
<gene>
    <name evidence="2" type="ORF">WCN91_10960</name>
</gene>
<sequence length="239" mass="26336">MQLISFAQSHRGVIRSKNEDALLALPEQGIWVVADGMGAHSGGDYASAQVIEVVKQQLLKRTRNAPLYLTLISAFEDANKQVFDYSQLHMQGKTMGSTAVALVLDGPDFYFIWVGDSRGYLFRNNQLEQQTRDHSRINLLLDTGVITSAQAASHPLRHEVVRAIGVKRQVQVEVMHGKRHAQDIFLLCSDGLTQKLSDFEIEVSLSATNIHSAGKVLMHSVLSRGAGDNVTCILVKQGE</sequence>
<dbReference type="EMBL" id="JBCGCU010000011">
    <property type="protein sequence ID" value="MEM0515925.1"/>
    <property type="molecule type" value="Genomic_DNA"/>
</dbReference>
<accession>A0ABU9MXD3</accession>
<evidence type="ECO:0000313" key="2">
    <source>
        <dbReference type="EMBL" id="MEM0515925.1"/>
    </source>
</evidence>
<dbReference type="CDD" id="cd00143">
    <property type="entry name" value="PP2Cc"/>
    <property type="match status" value="1"/>
</dbReference>
<dbReference type="PROSITE" id="PS51746">
    <property type="entry name" value="PPM_2"/>
    <property type="match status" value="1"/>
</dbReference>
<dbReference type="RefSeq" id="WP_342678999.1">
    <property type="nucleotide sequence ID" value="NZ_JBCGCU010000011.1"/>
</dbReference>
<dbReference type="Pfam" id="PF13672">
    <property type="entry name" value="PP2C_2"/>
    <property type="match status" value="1"/>
</dbReference>
<organism evidence="2 3">
    <name type="scientific">Pseudoalteromonas qingdaonensis</name>
    <dbReference type="NCBI Taxonomy" id="3131913"/>
    <lineage>
        <taxon>Bacteria</taxon>
        <taxon>Pseudomonadati</taxon>
        <taxon>Pseudomonadota</taxon>
        <taxon>Gammaproteobacteria</taxon>
        <taxon>Alteromonadales</taxon>
        <taxon>Pseudoalteromonadaceae</taxon>
        <taxon>Pseudoalteromonas</taxon>
    </lineage>
</organism>